<dbReference type="EMBL" id="SWFM01000002">
    <property type="protein sequence ID" value="TKD71069.1"/>
    <property type="molecule type" value="Genomic_DNA"/>
</dbReference>
<dbReference type="PANTHER" id="PTHR43364:SF4">
    <property type="entry name" value="NAD(P)-LINKED OXIDOREDUCTASE SUPERFAMILY PROTEIN"/>
    <property type="match status" value="1"/>
</dbReference>
<dbReference type="PROSITE" id="PS00062">
    <property type="entry name" value="ALDOKETO_REDUCTASE_2"/>
    <property type="match status" value="1"/>
</dbReference>
<evidence type="ECO:0000313" key="4">
    <source>
        <dbReference type="Proteomes" id="UP000310541"/>
    </source>
</evidence>
<dbReference type="Proteomes" id="UP000310541">
    <property type="component" value="Unassembled WGS sequence"/>
</dbReference>
<gene>
    <name evidence="3" type="ORF">FBF83_07490</name>
</gene>
<evidence type="ECO:0000256" key="1">
    <source>
        <dbReference type="ARBA" id="ARBA00023002"/>
    </source>
</evidence>
<dbReference type="InterPro" id="IPR023210">
    <property type="entry name" value="NADP_OxRdtase_dom"/>
</dbReference>
<comment type="caution">
    <text evidence="3">The sequence shown here is derived from an EMBL/GenBank/DDBJ whole genome shotgun (WGS) entry which is preliminary data.</text>
</comment>
<organism evidence="3 4">
    <name type="scientific">Guptibacillus hwajinpoensis</name>
    <dbReference type="NCBI Taxonomy" id="208199"/>
    <lineage>
        <taxon>Bacteria</taxon>
        <taxon>Bacillati</taxon>
        <taxon>Bacillota</taxon>
        <taxon>Bacilli</taxon>
        <taxon>Bacillales</taxon>
        <taxon>Guptibacillaceae</taxon>
        <taxon>Guptibacillus</taxon>
    </lineage>
</organism>
<feature type="domain" description="NADP-dependent oxidoreductase" evidence="2">
    <location>
        <begin position="15"/>
        <end position="309"/>
    </location>
</feature>
<dbReference type="GO" id="GO:0016491">
    <property type="term" value="F:oxidoreductase activity"/>
    <property type="evidence" value="ECO:0007669"/>
    <property type="project" value="UniProtKB-KW"/>
</dbReference>
<keyword evidence="1" id="KW-0560">Oxidoreductase</keyword>
<dbReference type="SUPFAM" id="SSF51430">
    <property type="entry name" value="NAD(P)-linked oxidoreductase"/>
    <property type="match status" value="1"/>
</dbReference>
<dbReference type="OrthoDB" id="9773828at2"/>
<sequence>MKKVKLGKSDVVATRIALGTWAIGGSGWGGTDEDQSIETIHAAIDKGVTMIDTAPAYGQGLSEELVGKAIASSNVKREDLVLATKAGIGFTDDGNYRDTRPERLEQELQESLDRLQTEYIDVYQIHWPDTDVSIEETAKKMKEFYDQGKIRAIGVSNFSPEQMNEWQKYAPIHTSQMHLNMLQRYLIDWFEYCKQNDIATLSWGSLAHGMLTGKYSKDASFSDDDLRSKIDLFQGDRFPSMIDAVGELKDLANKKDRNLIQLSIRWLLDHQPGTDVALWGARKPSQMDGVEGADDFELSNDDLQLIDEILYKHVDDLENGSLKEYGPPLRSQLQEN</sequence>
<dbReference type="InterPro" id="IPR018170">
    <property type="entry name" value="Aldo/ket_reductase_CS"/>
</dbReference>
<dbReference type="InterPro" id="IPR050523">
    <property type="entry name" value="AKR_Detox_Biosynth"/>
</dbReference>
<evidence type="ECO:0000313" key="3">
    <source>
        <dbReference type="EMBL" id="TKD71069.1"/>
    </source>
</evidence>
<protein>
    <submittedName>
        <fullName evidence="3">Aldo/keto reductase</fullName>
    </submittedName>
</protein>
<dbReference type="AlphaFoldDB" id="A0A4U1MIA1"/>
<dbReference type="PANTHER" id="PTHR43364">
    <property type="entry name" value="NADH-SPECIFIC METHYLGLYOXAL REDUCTASE-RELATED"/>
    <property type="match status" value="1"/>
</dbReference>
<dbReference type="GO" id="GO:0005829">
    <property type="term" value="C:cytosol"/>
    <property type="evidence" value="ECO:0007669"/>
    <property type="project" value="TreeGrafter"/>
</dbReference>
<dbReference type="Gene3D" id="3.20.20.100">
    <property type="entry name" value="NADP-dependent oxidoreductase domain"/>
    <property type="match status" value="1"/>
</dbReference>
<accession>A0A4U1MIA1</accession>
<dbReference type="Pfam" id="PF00248">
    <property type="entry name" value="Aldo_ket_red"/>
    <property type="match status" value="1"/>
</dbReference>
<reference evidence="3 4" key="1">
    <citation type="submission" date="2019-04" db="EMBL/GenBank/DDBJ databases">
        <title>Genome sequence of Bacillus hwajinpoensis strain Y2.</title>
        <authorList>
            <person name="Fair J.L."/>
            <person name="Maclea K.S."/>
        </authorList>
    </citation>
    <scope>NUCLEOTIDE SEQUENCE [LARGE SCALE GENOMIC DNA]</scope>
    <source>
        <strain evidence="3 4">Y2</strain>
    </source>
</reference>
<proteinExistence type="predicted"/>
<name>A0A4U1MIA1_9BACL</name>
<dbReference type="InterPro" id="IPR036812">
    <property type="entry name" value="NAD(P)_OxRdtase_dom_sf"/>
</dbReference>
<evidence type="ECO:0000259" key="2">
    <source>
        <dbReference type="Pfam" id="PF00248"/>
    </source>
</evidence>